<evidence type="ECO:0000313" key="2">
    <source>
        <dbReference type="EMBL" id="CCC90798.1"/>
    </source>
</evidence>
<name>G0UN38_TRYCI</name>
<dbReference type="EMBL" id="HE575319">
    <property type="protein sequence ID" value="CCC90798.1"/>
    <property type="molecule type" value="Genomic_DNA"/>
</dbReference>
<feature type="compositionally biased region" description="Basic and acidic residues" evidence="1">
    <location>
        <begin position="192"/>
        <end position="202"/>
    </location>
</feature>
<reference evidence="2" key="1">
    <citation type="journal article" date="2012" name="Proc. Natl. Acad. Sci. U.S.A.">
        <title>Antigenic diversity is generated by distinct evolutionary mechanisms in African trypanosome species.</title>
        <authorList>
            <person name="Jackson A.P."/>
            <person name="Berry A."/>
            <person name="Aslett M."/>
            <person name="Allison H.C."/>
            <person name="Burton P."/>
            <person name="Vavrova-Anderson J."/>
            <person name="Brown R."/>
            <person name="Browne H."/>
            <person name="Corton N."/>
            <person name="Hauser H."/>
            <person name="Gamble J."/>
            <person name="Gilderthorp R."/>
            <person name="Marcello L."/>
            <person name="McQuillan J."/>
            <person name="Otto T.D."/>
            <person name="Quail M.A."/>
            <person name="Sanders M.J."/>
            <person name="van Tonder A."/>
            <person name="Ginger M.L."/>
            <person name="Field M.C."/>
            <person name="Barry J.D."/>
            <person name="Hertz-Fowler C."/>
            <person name="Berriman M."/>
        </authorList>
    </citation>
    <scope>NUCLEOTIDE SEQUENCE</scope>
    <source>
        <strain evidence="2">IL3000</strain>
    </source>
</reference>
<organism evidence="2">
    <name type="scientific">Trypanosoma congolense (strain IL3000)</name>
    <dbReference type="NCBI Taxonomy" id="1068625"/>
    <lineage>
        <taxon>Eukaryota</taxon>
        <taxon>Discoba</taxon>
        <taxon>Euglenozoa</taxon>
        <taxon>Kinetoplastea</taxon>
        <taxon>Metakinetoplastina</taxon>
        <taxon>Trypanosomatida</taxon>
        <taxon>Trypanosomatidae</taxon>
        <taxon>Trypanosoma</taxon>
        <taxon>Nannomonas</taxon>
    </lineage>
</organism>
<evidence type="ECO:0000256" key="1">
    <source>
        <dbReference type="SAM" id="MobiDB-lite"/>
    </source>
</evidence>
<gene>
    <name evidence="2" type="ORF">TCIL3000_6_240</name>
</gene>
<accession>G0UN38</accession>
<dbReference type="VEuPathDB" id="TriTrypDB:TcIL3000_6_240"/>
<protein>
    <submittedName>
        <fullName evidence="2">Uncharacterized protein</fullName>
    </submittedName>
</protein>
<proteinExistence type="predicted"/>
<feature type="region of interest" description="Disordered" evidence="1">
    <location>
        <begin position="184"/>
        <end position="250"/>
    </location>
</feature>
<dbReference type="AlphaFoldDB" id="G0UN38"/>
<sequence>MTSLPSDRGDGCQRDANRSSAVEATMINVAAMPPVVDSNVRMWLERMPTTGSHPLLRAATRRRTYAPWTNGPIAGDALVTPLPLRSEMSVPGSGVGSRKPRLLDQGPNGIPFPSYEMRQPHTEPFVLWDPPLVVVRCPAAVDVEEPRCVDPDEKTMNEFFSITEPPLWGQPVVVVRRPCENVSLRGNGVGHSRPDANSRDDAGSDSGGIGVGSVMIFQRSGARRSRHAGPGYEPPRHTNRLPSRAPLLSF</sequence>